<dbReference type="Proteomes" id="UP000035170">
    <property type="component" value="Unassembled WGS sequence"/>
</dbReference>
<dbReference type="EMBL" id="JZWI01000042">
    <property type="protein sequence ID" value="KLN52896.1"/>
    <property type="molecule type" value="Genomic_DNA"/>
</dbReference>
<comment type="caution">
    <text evidence="1">The sequence shown here is derived from an EMBL/GenBank/DDBJ whole genome shotgun (WGS) entry which is preliminary data.</text>
</comment>
<proteinExistence type="predicted"/>
<evidence type="ECO:0000313" key="1">
    <source>
        <dbReference type="EMBL" id="KLN52896.1"/>
    </source>
</evidence>
<name>A0A0H2LT95_VARPD</name>
<reference evidence="1 2" key="1">
    <citation type="submission" date="2015-03" db="EMBL/GenBank/DDBJ databases">
        <title>Genome sequence of Variovorax paradoxus TBEA6.</title>
        <authorList>
            <person name="Poehlein A."/>
            <person name="Schuldes J."/>
            <person name="Wuebbeler J.H."/>
            <person name="Hiessl S."/>
            <person name="Steinbuechel A."/>
            <person name="Daniel R."/>
        </authorList>
    </citation>
    <scope>NUCLEOTIDE SEQUENCE [LARGE SCALE GENOMIC DNA]</scope>
    <source>
        <strain evidence="1 2">TBEA6</strain>
    </source>
</reference>
<gene>
    <name evidence="1" type="ORF">VPARA_59690</name>
</gene>
<accession>A0A0H2LT95</accession>
<dbReference type="AlphaFoldDB" id="A0A0H2LT95"/>
<organism evidence="1 2">
    <name type="scientific">Variovorax paradoxus</name>
    <dbReference type="NCBI Taxonomy" id="34073"/>
    <lineage>
        <taxon>Bacteria</taxon>
        <taxon>Pseudomonadati</taxon>
        <taxon>Pseudomonadota</taxon>
        <taxon>Betaproteobacteria</taxon>
        <taxon>Burkholderiales</taxon>
        <taxon>Comamonadaceae</taxon>
        <taxon>Variovorax</taxon>
    </lineage>
</organism>
<protein>
    <submittedName>
        <fullName evidence="1">Uncharacterized protein</fullName>
    </submittedName>
</protein>
<evidence type="ECO:0000313" key="2">
    <source>
        <dbReference type="Proteomes" id="UP000035170"/>
    </source>
</evidence>
<dbReference type="RefSeq" id="WP_268992138.1">
    <property type="nucleotide sequence ID" value="NZ_JZWI01000042.1"/>
</dbReference>
<sequence>MIELPRSTFYYRASEAGDVLSDLQVVHLIEGIQDEFCDMP</sequence>
<keyword evidence="2" id="KW-1185">Reference proteome</keyword>
<dbReference type="PATRIC" id="fig|34073.19.peg.6127"/>